<organism evidence="1">
    <name type="scientific">marine metagenome</name>
    <dbReference type="NCBI Taxonomy" id="408172"/>
    <lineage>
        <taxon>unclassified sequences</taxon>
        <taxon>metagenomes</taxon>
        <taxon>ecological metagenomes</taxon>
    </lineage>
</organism>
<reference evidence="1" key="1">
    <citation type="submission" date="2018-05" db="EMBL/GenBank/DDBJ databases">
        <authorList>
            <person name="Lanie J.A."/>
            <person name="Ng W.-L."/>
            <person name="Kazmierczak K.M."/>
            <person name="Andrzejewski T.M."/>
            <person name="Davidsen T.M."/>
            <person name="Wayne K.J."/>
            <person name="Tettelin H."/>
            <person name="Glass J.I."/>
            <person name="Rusch D."/>
            <person name="Podicherti R."/>
            <person name="Tsui H.-C.T."/>
            <person name="Winkler M.E."/>
        </authorList>
    </citation>
    <scope>NUCLEOTIDE SEQUENCE</scope>
</reference>
<protein>
    <submittedName>
        <fullName evidence="1">Uncharacterized protein</fullName>
    </submittedName>
</protein>
<proteinExistence type="predicted"/>
<accession>A0A383EHE2</accession>
<sequence length="37" mass="4079">VVQFDMNPPPQKIADSEFIKGSILDKTLVTSAMKDVD</sequence>
<gene>
    <name evidence="1" type="ORF">METZ01_LOCUS509025</name>
</gene>
<name>A0A383EHE2_9ZZZZ</name>
<feature type="non-terminal residue" evidence="1">
    <location>
        <position position="37"/>
    </location>
</feature>
<dbReference type="AlphaFoldDB" id="A0A383EHE2"/>
<feature type="non-terminal residue" evidence="1">
    <location>
        <position position="1"/>
    </location>
</feature>
<dbReference type="EMBL" id="UINC01225913">
    <property type="protein sequence ID" value="SVE56171.1"/>
    <property type="molecule type" value="Genomic_DNA"/>
</dbReference>
<evidence type="ECO:0000313" key="1">
    <source>
        <dbReference type="EMBL" id="SVE56171.1"/>
    </source>
</evidence>